<dbReference type="PROSITE" id="PS00165">
    <property type="entry name" value="DEHYDRATASE_SER_THR"/>
    <property type="match status" value="1"/>
</dbReference>
<accession>A0A061AN93</accession>
<evidence type="ECO:0000256" key="8">
    <source>
        <dbReference type="ARBA" id="ARBA00022898"/>
    </source>
</evidence>
<evidence type="ECO:0000256" key="7">
    <source>
        <dbReference type="ARBA" id="ARBA00022490"/>
    </source>
</evidence>
<keyword evidence="7" id="KW-0963">Cytoplasm</keyword>
<dbReference type="Gene3D" id="3.40.50.1100">
    <property type="match status" value="2"/>
</dbReference>
<dbReference type="PANTHER" id="PTHR48078:SF2">
    <property type="entry name" value="CATABOLIC L-SERINE_THREONINE DEHYDRATASE"/>
    <property type="match status" value="1"/>
</dbReference>
<dbReference type="GO" id="GO:0006567">
    <property type="term" value="P:L-threonine catabolic process"/>
    <property type="evidence" value="ECO:0007669"/>
    <property type="project" value="TreeGrafter"/>
</dbReference>
<dbReference type="GO" id="GO:0006565">
    <property type="term" value="P:L-serine catabolic process"/>
    <property type="evidence" value="ECO:0007669"/>
    <property type="project" value="TreeGrafter"/>
</dbReference>
<name>A0A061AN93_RHOTO</name>
<dbReference type="FunFam" id="3.40.50.1100:FF:000040">
    <property type="entry name" value="L-serine dehydratase, putative"/>
    <property type="match status" value="1"/>
</dbReference>
<comment type="cofactor">
    <cofactor evidence="1">
        <name>pyridoxal 5'-phosphate</name>
        <dbReference type="ChEBI" id="CHEBI:597326"/>
    </cofactor>
</comment>
<evidence type="ECO:0000256" key="3">
    <source>
        <dbReference type="ARBA" id="ARBA00004742"/>
    </source>
</evidence>
<evidence type="ECO:0000256" key="5">
    <source>
        <dbReference type="ARBA" id="ARBA00012093"/>
    </source>
</evidence>
<evidence type="ECO:0000313" key="12">
    <source>
        <dbReference type="EMBL" id="CDR36208.1"/>
    </source>
</evidence>
<dbReference type="InterPro" id="IPR000634">
    <property type="entry name" value="Ser/Thr_deHydtase_PyrdxlP-BS"/>
</dbReference>
<keyword evidence="9" id="KW-0456">Lyase</keyword>
<proteinExistence type="inferred from homology"/>
<evidence type="ECO:0000256" key="9">
    <source>
        <dbReference type="ARBA" id="ARBA00023239"/>
    </source>
</evidence>
<evidence type="ECO:0000256" key="10">
    <source>
        <dbReference type="ARBA" id="ARBA00049406"/>
    </source>
</evidence>
<dbReference type="EMBL" id="LK052936">
    <property type="protein sequence ID" value="CDR36208.1"/>
    <property type="molecule type" value="Genomic_DNA"/>
</dbReference>
<dbReference type="GO" id="GO:0030170">
    <property type="term" value="F:pyridoxal phosphate binding"/>
    <property type="evidence" value="ECO:0007669"/>
    <property type="project" value="InterPro"/>
</dbReference>
<dbReference type="GO" id="GO:0006094">
    <property type="term" value="P:gluconeogenesis"/>
    <property type="evidence" value="ECO:0007669"/>
    <property type="project" value="UniProtKB-KW"/>
</dbReference>
<keyword evidence="6" id="KW-0312">Gluconeogenesis</keyword>
<comment type="pathway">
    <text evidence="3">Carbohydrate biosynthesis; gluconeogenesis.</text>
</comment>
<dbReference type="GO" id="GO:0005737">
    <property type="term" value="C:cytoplasm"/>
    <property type="evidence" value="ECO:0007669"/>
    <property type="project" value="UniProtKB-SubCell"/>
</dbReference>
<sequence>MTATTAATPTAAPALQLCVKTPLVFSPSLSAKAGCRVYLKMESTQPSGSFKIRGIGHVASTLAAEAASKGVRAHLVSSSGGNAGLAATHAARALGLECTIFVPITAKAHVLEKLRADGGDVVVGGRHWAEADATAREFVEKKEGAIYIHPFDHPLVFEGHSRMMNEVIEQMDELQAGKPAAVVCSVGGGGLISGVFTGLKAVAPHVHVVACETTGAASFLASLRSSFSYNPPSVELVRLDKIDSIASTLGAVQVAETSVKLALEHEGGVSSVTMSDAKAIDAAKEFQLDHQYLPEPACAAALVPLYTPSVLRSLFPSLSFSTPGSPPPADAPAVVVVVCGGSTMTLENFVGYENEFEGAERGVVKVFRGGKERVEEEVEA</sequence>
<dbReference type="InterPro" id="IPR001926">
    <property type="entry name" value="TrpB-like_PALP"/>
</dbReference>
<dbReference type="EC" id="4.3.1.17" evidence="5"/>
<dbReference type="Pfam" id="PF00291">
    <property type="entry name" value="PALP"/>
    <property type="match status" value="1"/>
</dbReference>
<evidence type="ECO:0000259" key="11">
    <source>
        <dbReference type="Pfam" id="PF00291"/>
    </source>
</evidence>
<dbReference type="OrthoDB" id="7773036at2759"/>
<evidence type="ECO:0000256" key="6">
    <source>
        <dbReference type="ARBA" id="ARBA00022432"/>
    </source>
</evidence>
<dbReference type="InterPro" id="IPR036052">
    <property type="entry name" value="TrpB-like_PALP_sf"/>
</dbReference>
<dbReference type="GO" id="GO:0004794">
    <property type="term" value="F:threonine deaminase activity"/>
    <property type="evidence" value="ECO:0007669"/>
    <property type="project" value="TreeGrafter"/>
</dbReference>
<dbReference type="AlphaFoldDB" id="A0A061AN93"/>
<dbReference type="PANTHER" id="PTHR48078">
    <property type="entry name" value="THREONINE DEHYDRATASE, MITOCHONDRIAL-RELATED"/>
    <property type="match status" value="1"/>
</dbReference>
<feature type="domain" description="Tryptophan synthase beta chain-like PALP" evidence="11">
    <location>
        <begin position="19"/>
        <end position="305"/>
    </location>
</feature>
<comment type="similarity">
    <text evidence="4">Belongs to the serine/threonine dehydratase family.</text>
</comment>
<reference evidence="12" key="1">
    <citation type="journal article" date="2014" name="Genome Announc.">
        <title>Draft genome sequence of Rhodosporidium toruloides CECT1137, an oleaginous yeast of biotechnological interest.</title>
        <authorList>
            <person name="Morin N."/>
            <person name="Calcas X."/>
            <person name="Devillers H."/>
            <person name="Durrens P."/>
            <person name="Sherman D.J."/>
            <person name="Nicaud J.-M."/>
            <person name="Neuveglise C."/>
        </authorList>
    </citation>
    <scope>NUCLEOTIDE SEQUENCE</scope>
    <source>
        <strain evidence="12">CECT1137</strain>
    </source>
</reference>
<keyword evidence="8" id="KW-0663">Pyridoxal phosphate</keyword>
<evidence type="ECO:0000256" key="2">
    <source>
        <dbReference type="ARBA" id="ARBA00004496"/>
    </source>
</evidence>
<organism evidence="12">
    <name type="scientific">Rhodotorula toruloides</name>
    <name type="common">Yeast</name>
    <name type="synonym">Rhodosporidium toruloides</name>
    <dbReference type="NCBI Taxonomy" id="5286"/>
    <lineage>
        <taxon>Eukaryota</taxon>
        <taxon>Fungi</taxon>
        <taxon>Dikarya</taxon>
        <taxon>Basidiomycota</taxon>
        <taxon>Pucciniomycotina</taxon>
        <taxon>Microbotryomycetes</taxon>
        <taxon>Sporidiobolales</taxon>
        <taxon>Sporidiobolaceae</taxon>
        <taxon>Rhodotorula</taxon>
    </lineage>
</organism>
<dbReference type="GO" id="GO:0009097">
    <property type="term" value="P:isoleucine biosynthetic process"/>
    <property type="evidence" value="ECO:0007669"/>
    <property type="project" value="TreeGrafter"/>
</dbReference>
<dbReference type="InterPro" id="IPR050147">
    <property type="entry name" value="Ser/Thr_Dehydratase"/>
</dbReference>
<protein>
    <recommendedName>
        <fullName evidence="5">L-serine ammonia-lyase</fullName>
        <ecNumber evidence="5">4.3.1.17</ecNumber>
    </recommendedName>
</protein>
<dbReference type="SUPFAM" id="SSF53686">
    <property type="entry name" value="Tryptophan synthase beta subunit-like PLP-dependent enzymes"/>
    <property type="match status" value="1"/>
</dbReference>
<comment type="catalytic activity">
    <reaction evidence="10">
        <text>L-serine = pyruvate + NH4(+)</text>
        <dbReference type="Rhea" id="RHEA:19169"/>
        <dbReference type="ChEBI" id="CHEBI:15361"/>
        <dbReference type="ChEBI" id="CHEBI:28938"/>
        <dbReference type="ChEBI" id="CHEBI:33384"/>
        <dbReference type="EC" id="4.3.1.17"/>
    </reaction>
</comment>
<comment type="subcellular location">
    <subcellularLocation>
        <location evidence="2">Cytoplasm</location>
    </subcellularLocation>
</comment>
<dbReference type="GO" id="GO:0003941">
    <property type="term" value="F:L-serine ammonia-lyase activity"/>
    <property type="evidence" value="ECO:0007669"/>
    <property type="project" value="UniProtKB-EC"/>
</dbReference>
<evidence type="ECO:0000256" key="4">
    <source>
        <dbReference type="ARBA" id="ARBA00010869"/>
    </source>
</evidence>
<gene>
    <name evidence="12" type="ORF">RHTO0S_01e16622g</name>
</gene>
<evidence type="ECO:0000256" key="1">
    <source>
        <dbReference type="ARBA" id="ARBA00001933"/>
    </source>
</evidence>